<dbReference type="AlphaFoldDB" id="A0A6M4H3J5"/>
<keyword evidence="4" id="KW-1185">Reference proteome</keyword>
<evidence type="ECO:0000313" key="3">
    <source>
        <dbReference type="EMBL" id="QJR12387.1"/>
    </source>
</evidence>
<dbReference type="InterPro" id="IPR036663">
    <property type="entry name" value="Fumarylacetoacetase_C_sf"/>
</dbReference>
<reference evidence="3 4" key="1">
    <citation type="submission" date="2020-04" db="EMBL/GenBank/DDBJ databases">
        <title>Usitatibacter rugosus gen. nov., sp. nov. and Usitatibacter palustris sp. nov., novel members of Usitatibacteraceae fam. nov. within the order Nitrosomonadales isolated from soil.</title>
        <authorList>
            <person name="Huber K.J."/>
            <person name="Neumann-Schaal M."/>
            <person name="Geppert A."/>
            <person name="Luckner M."/>
            <person name="Wanner G."/>
            <person name="Overmann J."/>
        </authorList>
    </citation>
    <scope>NUCLEOTIDE SEQUENCE [LARGE SCALE GENOMIC DNA]</scope>
    <source>
        <strain evidence="3 4">0125_3</strain>
    </source>
</reference>
<dbReference type="PANTHER" id="PTHR43211">
    <property type="entry name" value="FUMARYLACETOACETATE HYDROLASE"/>
    <property type="match status" value="1"/>
</dbReference>
<sequence length="331" mass="35712">MKLASLKGPTRDGTLLLVNSGLTRAVNTDGIAPTMQYLLEHWEESHAKLLDAAESLECGNERHAFDFQAALAQGAIDAPLPRAYEWLDGSAYLTHVERVRRARNDKVPESYYTDPLMYQGGAGSMMGARDPIRAKSEDWGIDLEGEVVAITGDVAMGATPAEASAAVRLITLVNDVSFRKLIPAELAKGFGFVNGKGANALAPVAVTPDELGQAWDAGKVSYRLVTHINGKWFGNPNAGDDATFSLFDLIAHAARTRELKAGTMIGTGTISNKDPATGYACIMEARVVEQVEQGEPKTPFLKYGDTVKIEMFDHQGDTIFGAIEQKVVPYP</sequence>
<dbReference type="Pfam" id="PF18288">
    <property type="entry name" value="FAA_hydro_N_2"/>
    <property type="match status" value="1"/>
</dbReference>
<gene>
    <name evidence="3" type="ORF">DSM104443_03473</name>
</gene>
<evidence type="ECO:0000259" key="2">
    <source>
        <dbReference type="Pfam" id="PF18288"/>
    </source>
</evidence>
<dbReference type="Gene3D" id="3.90.850.10">
    <property type="entry name" value="Fumarylacetoacetase-like, C-terminal domain"/>
    <property type="match status" value="1"/>
</dbReference>
<dbReference type="Pfam" id="PF01557">
    <property type="entry name" value="FAA_hydrolase"/>
    <property type="match status" value="1"/>
</dbReference>
<dbReference type="RefSeq" id="WP_171094545.1">
    <property type="nucleotide sequence ID" value="NZ_CP053069.1"/>
</dbReference>
<name>A0A6M4H3J5_9PROT</name>
<proteinExistence type="predicted"/>
<evidence type="ECO:0008006" key="5">
    <source>
        <dbReference type="Google" id="ProtNLM"/>
    </source>
</evidence>
<dbReference type="Proteomes" id="UP000501534">
    <property type="component" value="Chromosome"/>
</dbReference>
<dbReference type="PANTHER" id="PTHR43211:SF1">
    <property type="entry name" value="BLL6422 PROTEIN"/>
    <property type="match status" value="1"/>
</dbReference>
<feature type="domain" description="Fumarylacetoacetase N-terminal" evidence="2">
    <location>
        <begin position="1"/>
        <end position="82"/>
    </location>
</feature>
<dbReference type="SUPFAM" id="SSF56529">
    <property type="entry name" value="FAH"/>
    <property type="match status" value="1"/>
</dbReference>
<feature type="domain" description="Fumarylacetoacetase-like C-terminal" evidence="1">
    <location>
        <begin position="87"/>
        <end position="328"/>
    </location>
</feature>
<dbReference type="InterPro" id="IPR011234">
    <property type="entry name" value="Fumarylacetoacetase-like_C"/>
</dbReference>
<dbReference type="InterPro" id="IPR041072">
    <property type="entry name" value="FAA_hydro_N"/>
</dbReference>
<protein>
    <recommendedName>
        <fullName evidence="5">Fumarylacetoacetate (FAA) hydrolase</fullName>
    </recommendedName>
</protein>
<evidence type="ECO:0000259" key="1">
    <source>
        <dbReference type="Pfam" id="PF01557"/>
    </source>
</evidence>
<accession>A0A6M4H3J5</accession>
<dbReference type="GO" id="GO:0003824">
    <property type="term" value="F:catalytic activity"/>
    <property type="evidence" value="ECO:0007669"/>
    <property type="project" value="InterPro"/>
</dbReference>
<evidence type="ECO:0000313" key="4">
    <source>
        <dbReference type="Proteomes" id="UP000501534"/>
    </source>
</evidence>
<organism evidence="3 4">
    <name type="scientific">Usitatibacter rugosus</name>
    <dbReference type="NCBI Taxonomy" id="2732067"/>
    <lineage>
        <taxon>Bacteria</taxon>
        <taxon>Pseudomonadati</taxon>
        <taxon>Pseudomonadota</taxon>
        <taxon>Betaproteobacteria</taxon>
        <taxon>Nitrosomonadales</taxon>
        <taxon>Usitatibacteraceae</taxon>
        <taxon>Usitatibacter</taxon>
    </lineage>
</organism>
<dbReference type="KEGG" id="uru:DSM104443_03473"/>
<dbReference type="EMBL" id="CP053069">
    <property type="protein sequence ID" value="QJR12387.1"/>
    <property type="molecule type" value="Genomic_DNA"/>
</dbReference>